<keyword evidence="4" id="KW-1185">Reference proteome</keyword>
<protein>
    <recommendedName>
        <fullName evidence="2">BD-FAE-like domain-containing protein</fullName>
    </recommendedName>
</protein>
<dbReference type="SUPFAM" id="SSF53474">
    <property type="entry name" value="alpha/beta-Hydrolases"/>
    <property type="match status" value="1"/>
</dbReference>
<reference evidence="3 4" key="1">
    <citation type="submission" date="2016-01" db="EMBL/GenBank/DDBJ databases">
        <title>The draft genome sequence of Aquimarina sp. RZW4-3-2.</title>
        <authorList>
            <person name="Wang Y."/>
        </authorList>
    </citation>
    <scope>NUCLEOTIDE SEQUENCE [LARGE SCALE GENOMIC DNA]</scope>
    <source>
        <strain evidence="3 4">RZW4-3-2</strain>
    </source>
</reference>
<sequence length="264" mass="30195">MKYLLIAIVSILSISFCKSQKEDSNRQLIKESITYKEIGNTLLKLHLFTSNKEEKKPVIVFFHPGGWISGSPSFFFEKAIMFSSLGYHTVCVQYRLANLKTTTPKDCLYDSKDALRYLKQNKEKLNLDMSKLFLIGYSAGGHLALMTQLNTDESIPIANRVFTIASPVDLMEDELLKTSVMTTNEKIELSPINHIQNLKTKLYLFNGTTDEYIAYSTISDFSNKAKQLNKNVELTTFKNTGHFLLTTTHKEKIEQKIKQEILKE</sequence>
<proteinExistence type="predicted"/>
<dbReference type="InterPro" id="IPR029058">
    <property type="entry name" value="AB_hydrolase_fold"/>
</dbReference>
<keyword evidence="1" id="KW-0378">Hydrolase</keyword>
<evidence type="ECO:0000259" key="2">
    <source>
        <dbReference type="Pfam" id="PF20434"/>
    </source>
</evidence>
<dbReference type="EMBL" id="LQRT01000026">
    <property type="protein sequence ID" value="KZS39516.1"/>
    <property type="molecule type" value="Genomic_DNA"/>
</dbReference>
<dbReference type="OrthoDB" id="9777975at2"/>
<evidence type="ECO:0000313" key="4">
    <source>
        <dbReference type="Proteomes" id="UP000076715"/>
    </source>
</evidence>
<feature type="domain" description="BD-FAE-like" evidence="2">
    <location>
        <begin position="50"/>
        <end position="216"/>
    </location>
</feature>
<accession>A0A162Z2I7</accession>
<comment type="caution">
    <text evidence="3">The sequence shown here is derived from an EMBL/GenBank/DDBJ whole genome shotgun (WGS) entry which is preliminary data.</text>
</comment>
<name>A0A162Z2I7_9FLAO</name>
<dbReference type="RefSeq" id="WP_066316412.1">
    <property type="nucleotide sequence ID" value="NZ_LQRT01000026.1"/>
</dbReference>
<dbReference type="InterPro" id="IPR049492">
    <property type="entry name" value="BD-FAE-like_dom"/>
</dbReference>
<dbReference type="AlphaFoldDB" id="A0A162Z2I7"/>
<dbReference type="GO" id="GO:0016787">
    <property type="term" value="F:hydrolase activity"/>
    <property type="evidence" value="ECO:0007669"/>
    <property type="project" value="UniProtKB-KW"/>
</dbReference>
<dbReference type="Pfam" id="PF20434">
    <property type="entry name" value="BD-FAE"/>
    <property type="match status" value="1"/>
</dbReference>
<dbReference type="STRING" id="1642818.AWE51_25705"/>
<dbReference type="Proteomes" id="UP000076715">
    <property type="component" value="Unassembled WGS sequence"/>
</dbReference>
<dbReference type="PANTHER" id="PTHR48081">
    <property type="entry name" value="AB HYDROLASE SUPERFAMILY PROTEIN C4A8.06C"/>
    <property type="match status" value="1"/>
</dbReference>
<dbReference type="InterPro" id="IPR050300">
    <property type="entry name" value="GDXG_lipolytic_enzyme"/>
</dbReference>
<organism evidence="3 4">
    <name type="scientific">Aquimarina aggregata</name>
    <dbReference type="NCBI Taxonomy" id="1642818"/>
    <lineage>
        <taxon>Bacteria</taxon>
        <taxon>Pseudomonadati</taxon>
        <taxon>Bacteroidota</taxon>
        <taxon>Flavobacteriia</taxon>
        <taxon>Flavobacteriales</taxon>
        <taxon>Flavobacteriaceae</taxon>
        <taxon>Aquimarina</taxon>
    </lineage>
</organism>
<evidence type="ECO:0000313" key="3">
    <source>
        <dbReference type="EMBL" id="KZS39516.1"/>
    </source>
</evidence>
<gene>
    <name evidence="3" type="ORF">AWE51_25705</name>
</gene>
<evidence type="ECO:0000256" key="1">
    <source>
        <dbReference type="ARBA" id="ARBA00022801"/>
    </source>
</evidence>
<dbReference type="Gene3D" id="3.40.50.1820">
    <property type="entry name" value="alpha/beta hydrolase"/>
    <property type="match status" value="1"/>
</dbReference>